<feature type="region of interest" description="Disordered" evidence="3">
    <location>
        <begin position="129"/>
        <end position="149"/>
    </location>
</feature>
<keyword evidence="1" id="KW-0805">Transcription regulation</keyword>
<sequence>MSLYSFFERKEDLIDLMVDHVSGEMLLDEIPAGDWRAALRAVLHRQIAVGRQHPWLMSVLGARAAIGPNAARHAEQPLAAIAGPGARAAAGRRHVPVGVRDRGRAGGGRPAARPGLAGVDGRVLRRAHRRWRPAASGRGGPAGSAARRR</sequence>
<keyword evidence="2" id="KW-0804">Transcription</keyword>
<gene>
    <name evidence="5" type="ORF">Apa02nite_074820</name>
</gene>
<organism evidence="5 6">
    <name type="scientific">Actinoplanes palleronii</name>
    <dbReference type="NCBI Taxonomy" id="113570"/>
    <lineage>
        <taxon>Bacteria</taxon>
        <taxon>Bacillati</taxon>
        <taxon>Actinomycetota</taxon>
        <taxon>Actinomycetes</taxon>
        <taxon>Micromonosporales</taxon>
        <taxon>Micromonosporaceae</taxon>
        <taxon>Actinoplanes</taxon>
    </lineage>
</organism>
<comment type="caution">
    <text evidence="5">The sequence shown here is derived from an EMBL/GenBank/DDBJ whole genome shotgun (WGS) entry which is preliminary data.</text>
</comment>
<dbReference type="InterPro" id="IPR004111">
    <property type="entry name" value="Repressor_TetR_C"/>
</dbReference>
<evidence type="ECO:0000259" key="4">
    <source>
        <dbReference type="Pfam" id="PF02909"/>
    </source>
</evidence>
<protein>
    <recommendedName>
        <fullName evidence="4">Tetracycline repressor TetR C-terminal domain-containing protein</fullName>
    </recommendedName>
</protein>
<evidence type="ECO:0000256" key="2">
    <source>
        <dbReference type="ARBA" id="ARBA00023163"/>
    </source>
</evidence>
<dbReference type="EMBL" id="BOMS01000124">
    <property type="protein sequence ID" value="GIE71374.1"/>
    <property type="molecule type" value="Genomic_DNA"/>
</dbReference>
<feature type="domain" description="Tetracycline repressor TetR C-terminal" evidence="4">
    <location>
        <begin position="31"/>
        <end position="83"/>
    </location>
</feature>
<keyword evidence="6" id="KW-1185">Reference proteome</keyword>
<accession>A0ABQ4BL31</accession>
<dbReference type="InterPro" id="IPR036271">
    <property type="entry name" value="Tet_transcr_reg_TetR-rel_C_sf"/>
</dbReference>
<dbReference type="Proteomes" id="UP000624709">
    <property type="component" value="Unassembled WGS sequence"/>
</dbReference>
<feature type="region of interest" description="Disordered" evidence="3">
    <location>
        <begin position="90"/>
        <end position="116"/>
    </location>
</feature>
<dbReference type="SUPFAM" id="SSF48498">
    <property type="entry name" value="Tetracyclin repressor-like, C-terminal domain"/>
    <property type="match status" value="1"/>
</dbReference>
<proteinExistence type="predicted"/>
<evidence type="ECO:0000256" key="1">
    <source>
        <dbReference type="ARBA" id="ARBA00023015"/>
    </source>
</evidence>
<dbReference type="Gene3D" id="1.10.357.10">
    <property type="entry name" value="Tetracycline Repressor, domain 2"/>
    <property type="match status" value="1"/>
</dbReference>
<evidence type="ECO:0000313" key="6">
    <source>
        <dbReference type="Proteomes" id="UP000624709"/>
    </source>
</evidence>
<name>A0ABQ4BL31_9ACTN</name>
<evidence type="ECO:0000313" key="5">
    <source>
        <dbReference type="EMBL" id="GIE71374.1"/>
    </source>
</evidence>
<reference evidence="5 6" key="1">
    <citation type="submission" date="2021-01" db="EMBL/GenBank/DDBJ databases">
        <title>Whole genome shotgun sequence of Actinoplanes palleronii NBRC 14916.</title>
        <authorList>
            <person name="Komaki H."/>
            <person name="Tamura T."/>
        </authorList>
    </citation>
    <scope>NUCLEOTIDE SEQUENCE [LARGE SCALE GENOMIC DNA]</scope>
    <source>
        <strain evidence="5 6">NBRC 14916</strain>
    </source>
</reference>
<dbReference type="Pfam" id="PF02909">
    <property type="entry name" value="TetR_C_1"/>
    <property type="match status" value="1"/>
</dbReference>
<evidence type="ECO:0000256" key="3">
    <source>
        <dbReference type="SAM" id="MobiDB-lite"/>
    </source>
</evidence>